<reference evidence="2" key="1">
    <citation type="journal article" date="2012" name="Nat. Genet.">
        <title>Whole-genome sequence of Schistosoma haematobium.</title>
        <authorList>
            <person name="Young N.D."/>
            <person name="Jex A.R."/>
            <person name="Li B."/>
            <person name="Liu S."/>
            <person name="Yang L."/>
            <person name="Xiong Z."/>
            <person name="Li Y."/>
            <person name="Cantacessi C."/>
            <person name="Hall R.S."/>
            <person name="Xu X."/>
            <person name="Chen F."/>
            <person name="Wu X."/>
            <person name="Zerlotini A."/>
            <person name="Oliveira G."/>
            <person name="Hofmann A."/>
            <person name="Zhang G."/>
            <person name="Fang X."/>
            <person name="Kang Y."/>
            <person name="Campbell B.E."/>
            <person name="Loukas A."/>
            <person name="Ranganathan S."/>
            <person name="Rollinson D."/>
            <person name="Rinaldi G."/>
            <person name="Brindley P.J."/>
            <person name="Yang H."/>
            <person name="Wang J."/>
            <person name="Wang J."/>
            <person name="Gasser R.B."/>
        </authorList>
    </citation>
    <scope>NUCLEOTIDE SEQUENCE</scope>
</reference>
<name>A0A922IR00_SCHHA</name>
<dbReference type="GeneID" id="24593460"/>
<proteinExistence type="predicted"/>
<gene>
    <name evidence="2" type="ORF">MS3_00006565</name>
</gene>
<protein>
    <submittedName>
        <fullName evidence="2">Uncharacterized protein</fullName>
    </submittedName>
</protein>
<comment type="caution">
    <text evidence="2">The sequence shown here is derived from an EMBL/GenBank/DDBJ whole genome shotgun (WGS) entry which is preliminary data.</text>
</comment>
<accession>A0A922IR00</accession>
<evidence type="ECO:0000313" key="2">
    <source>
        <dbReference type="EMBL" id="KAH9585234.1"/>
    </source>
</evidence>
<feature type="region of interest" description="Disordered" evidence="1">
    <location>
        <begin position="108"/>
        <end position="159"/>
    </location>
</feature>
<feature type="compositionally biased region" description="Polar residues" evidence="1">
    <location>
        <begin position="120"/>
        <end position="138"/>
    </location>
</feature>
<dbReference type="OrthoDB" id="6238776at2759"/>
<evidence type="ECO:0000313" key="3">
    <source>
        <dbReference type="Proteomes" id="UP000471633"/>
    </source>
</evidence>
<dbReference type="AlphaFoldDB" id="A0A922IR00"/>
<feature type="region of interest" description="Disordered" evidence="1">
    <location>
        <begin position="1"/>
        <end position="36"/>
    </location>
</feature>
<reference evidence="2" key="4">
    <citation type="journal article" date="2022" name="PLoS Pathog.">
        <title>Chromosome-level genome of Schistosoma haematobium underpins genome-wide explorations of molecular variation.</title>
        <authorList>
            <person name="Stroehlein A.J."/>
            <person name="Korhonen P.K."/>
            <person name="Lee V.V."/>
            <person name="Ralph S.A."/>
            <person name="Mentink-Kane M."/>
            <person name="You H."/>
            <person name="McManus D.P."/>
            <person name="Tchuente L.T."/>
            <person name="Stothard J.R."/>
            <person name="Kaur P."/>
            <person name="Dudchenko O."/>
            <person name="Aiden E.L."/>
            <person name="Yang B."/>
            <person name="Yang H."/>
            <person name="Emery A.M."/>
            <person name="Webster B.L."/>
            <person name="Brindley P.J."/>
            <person name="Rollinson D."/>
            <person name="Chang B.C.H."/>
            <person name="Gasser R.B."/>
            <person name="Young N.D."/>
        </authorList>
    </citation>
    <scope>NUCLEOTIDE SEQUENCE</scope>
</reference>
<evidence type="ECO:0000256" key="1">
    <source>
        <dbReference type="SAM" id="MobiDB-lite"/>
    </source>
</evidence>
<dbReference type="CTD" id="24593460"/>
<dbReference type="KEGG" id="shx:MS3_00006565"/>
<sequence length="262" mass="30077">MQSISSDKEDMEEAEMDLPVSCSFTDQAKQRETHQRKINKTIIGNRIKTKALRKAKRNVRKQTDGCQSSEIACQEIQYIPLKDKEKSNEKDYLEEEFNCPGYFNTSDHLQFGEDDGDQPPIQNKSQSLDISASSSPNENELLYGNESDEGYDGSEEHDKNKSKTILFDNIDSFTINTLKSKGSDFETRNHKSWKKINRLNGIHVRILDSANIENTARQRCDSFRKNQLYSSSYSGRYGDVKRVTPSLLRNLSRKKKARAGMR</sequence>
<dbReference type="EMBL" id="AMPZ03000004">
    <property type="protein sequence ID" value="KAH9585234.1"/>
    <property type="molecule type" value="Genomic_DNA"/>
</dbReference>
<reference evidence="2" key="3">
    <citation type="submission" date="2021-06" db="EMBL/GenBank/DDBJ databases">
        <title>Chromosome-level genome assembly for S. haematobium.</title>
        <authorList>
            <person name="Stroehlein A.J."/>
        </authorList>
    </citation>
    <scope>NUCLEOTIDE SEQUENCE</scope>
</reference>
<organism evidence="2 3">
    <name type="scientific">Schistosoma haematobium</name>
    <name type="common">Blood fluke</name>
    <dbReference type="NCBI Taxonomy" id="6185"/>
    <lineage>
        <taxon>Eukaryota</taxon>
        <taxon>Metazoa</taxon>
        <taxon>Spiralia</taxon>
        <taxon>Lophotrochozoa</taxon>
        <taxon>Platyhelminthes</taxon>
        <taxon>Trematoda</taxon>
        <taxon>Digenea</taxon>
        <taxon>Strigeidida</taxon>
        <taxon>Schistosomatoidea</taxon>
        <taxon>Schistosomatidae</taxon>
        <taxon>Schistosoma</taxon>
    </lineage>
</organism>
<dbReference type="RefSeq" id="XP_051067913.1">
    <property type="nucleotide sequence ID" value="XM_051214728.1"/>
</dbReference>
<reference evidence="2" key="2">
    <citation type="journal article" date="2019" name="Gigascience">
        <title>High-quality Schistosoma haematobium genome achieved by single-molecule and long-range sequencing.</title>
        <authorList>
            <person name="Stroehlein A.J."/>
            <person name="Korhonen P.K."/>
            <person name="Chong T.M."/>
            <person name="Lim Y.L."/>
            <person name="Chan K.G."/>
            <person name="Webster B."/>
            <person name="Rollinson D."/>
            <person name="Brindley P.J."/>
            <person name="Gasser R.B."/>
            <person name="Young N.D."/>
        </authorList>
    </citation>
    <scope>NUCLEOTIDE SEQUENCE</scope>
</reference>
<keyword evidence="3" id="KW-1185">Reference proteome</keyword>
<dbReference type="Proteomes" id="UP000471633">
    <property type="component" value="Unassembled WGS sequence"/>
</dbReference>